<evidence type="ECO:0000256" key="3">
    <source>
        <dbReference type="ARBA" id="ARBA00023163"/>
    </source>
</evidence>
<dbReference type="PROSITE" id="PS50977">
    <property type="entry name" value="HTH_TETR_2"/>
    <property type="match status" value="1"/>
</dbReference>
<dbReference type="Pfam" id="PF00440">
    <property type="entry name" value="TetR_N"/>
    <property type="match status" value="1"/>
</dbReference>
<name>A0ABX1CLR0_9SPHN</name>
<feature type="compositionally biased region" description="Polar residues" evidence="5">
    <location>
        <begin position="1"/>
        <end position="15"/>
    </location>
</feature>
<evidence type="ECO:0000256" key="2">
    <source>
        <dbReference type="ARBA" id="ARBA00023125"/>
    </source>
</evidence>
<dbReference type="EMBL" id="JAAVJH010000005">
    <property type="protein sequence ID" value="NJR78914.1"/>
    <property type="molecule type" value="Genomic_DNA"/>
</dbReference>
<dbReference type="PANTHER" id="PTHR30055:SF234">
    <property type="entry name" value="HTH-TYPE TRANSCRIPTIONAL REGULATOR BETI"/>
    <property type="match status" value="1"/>
</dbReference>
<evidence type="ECO:0000256" key="4">
    <source>
        <dbReference type="PROSITE-ProRule" id="PRU00335"/>
    </source>
</evidence>
<keyword evidence="3" id="KW-0804">Transcription</keyword>
<evidence type="ECO:0000256" key="5">
    <source>
        <dbReference type="SAM" id="MobiDB-lite"/>
    </source>
</evidence>
<evidence type="ECO:0000256" key="1">
    <source>
        <dbReference type="ARBA" id="ARBA00023015"/>
    </source>
</evidence>
<gene>
    <name evidence="7" type="ORF">HBH26_09975</name>
</gene>
<comment type="caution">
    <text evidence="7">The sequence shown here is derived from an EMBL/GenBank/DDBJ whole genome shotgun (WGS) entry which is preliminary data.</text>
</comment>
<dbReference type="PRINTS" id="PR00455">
    <property type="entry name" value="HTHTETR"/>
</dbReference>
<evidence type="ECO:0000259" key="6">
    <source>
        <dbReference type="PROSITE" id="PS50977"/>
    </source>
</evidence>
<dbReference type="Gene3D" id="1.10.357.10">
    <property type="entry name" value="Tetracycline Repressor, domain 2"/>
    <property type="match status" value="1"/>
</dbReference>
<keyword evidence="8" id="KW-1185">Reference proteome</keyword>
<accession>A0ABX1CLR0</accession>
<dbReference type="SUPFAM" id="SSF46689">
    <property type="entry name" value="Homeodomain-like"/>
    <property type="match status" value="1"/>
</dbReference>
<feature type="domain" description="HTH tetR-type" evidence="6">
    <location>
        <begin position="19"/>
        <end position="79"/>
    </location>
</feature>
<feature type="DNA-binding region" description="H-T-H motif" evidence="4">
    <location>
        <begin position="42"/>
        <end position="61"/>
    </location>
</feature>
<dbReference type="InterPro" id="IPR001647">
    <property type="entry name" value="HTH_TetR"/>
</dbReference>
<reference evidence="7 8" key="1">
    <citation type="submission" date="2020-03" db="EMBL/GenBank/DDBJ databases">
        <authorList>
            <person name="Wang L."/>
            <person name="He N."/>
            <person name="Li Y."/>
            <person name="Fang Y."/>
            <person name="Zhang F."/>
        </authorList>
    </citation>
    <scope>NUCLEOTIDE SEQUENCE [LARGE SCALE GENOMIC DNA]</scope>
    <source>
        <strain evidence="7 8">36D10-4-7</strain>
    </source>
</reference>
<sequence length="211" mass="23675">MSDGATTRHQQGSQRSRADERRERILTAASRLFAEQGFHNTGIAQIARESDVLVGQLYRDFASKQDIIVAIVERDMQDFLPDVELTTALDANDHPAIRRWITRFISCPPEEGETNHRVISEIIAEAARSDRVAGVVTRIHQSFRSQLSSALERLAPGDARARRREMLVEVILTISSGVFQRRVTFRDALPDEVIAVLAEGVQRRIDMLAAS</sequence>
<protein>
    <submittedName>
        <fullName evidence="7">TetR/AcrR family transcriptional regulator</fullName>
    </submittedName>
</protein>
<evidence type="ECO:0000313" key="8">
    <source>
        <dbReference type="Proteomes" id="UP000732399"/>
    </source>
</evidence>
<evidence type="ECO:0000313" key="7">
    <source>
        <dbReference type="EMBL" id="NJR78914.1"/>
    </source>
</evidence>
<dbReference type="InterPro" id="IPR050109">
    <property type="entry name" value="HTH-type_TetR-like_transc_reg"/>
</dbReference>
<organism evidence="7 8">
    <name type="scientific">Sphingomonas corticis</name>
    <dbReference type="NCBI Taxonomy" id="2722791"/>
    <lineage>
        <taxon>Bacteria</taxon>
        <taxon>Pseudomonadati</taxon>
        <taxon>Pseudomonadota</taxon>
        <taxon>Alphaproteobacteria</taxon>
        <taxon>Sphingomonadales</taxon>
        <taxon>Sphingomonadaceae</taxon>
        <taxon>Sphingomonas</taxon>
    </lineage>
</organism>
<keyword evidence="2 4" id="KW-0238">DNA-binding</keyword>
<keyword evidence="1" id="KW-0805">Transcription regulation</keyword>
<dbReference type="PANTHER" id="PTHR30055">
    <property type="entry name" value="HTH-TYPE TRANSCRIPTIONAL REGULATOR RUTR"/>
    <property type="match status" value="1"/>
</dbReference>
<dbReference type="InterPro" id="IPR009057">
    <property type="entry name" value="Homeodomain-like_sf"/>
</dbReference>
<proteinExistence type="predicted"/>
<dbReference type="Proteomes" id="UP000732399">
    <property type="component" value="Unassembled WGS sequence"/>
</dbReference>
<feature type="region of interest" description="Disordered" evidence="5">
    <location>
        <begin position="1"/>
        <end position="21"/>
    </location>
</feature>
<dbReference type="RefSeq" id="WP_168134446.1">
    <property type="nucleotide sequence ID" value="NZ_JAAVJH010000005.1"/>
</dbReference>